<comment type="function">
    <text evidence="6 9">Catalyzes the aldol cleavage of 4-hydroxy-4-methyl-2-oxoglutarate (HMG) into 2 molecules of pyruvate. Also contains a secondary oxaloacetate (OAA) decarboxylase activity due to the common pyruvate enolate transition state formed following C-C bond cleavage in the retro-aldol and decarboxylation reactions.</text>
</comment>
<sequence>MPAVLPSACAAIRSTRSAARHALRAFASVADLCDVHVGDASRLRGSTAPLTPGVQVLPNAPPLVLVDYGGVSAFAGEIETVTCDDSNPSVRAVLSTRGDGRVLVVDGRGSTRCALLGDQIAELAVANGWAGVVVNGLCRDAAALGCLQLGVKALGTHPAKSHKRAFGAIGEPVAFGGVVFRRGHWLAADRDGVIIAPSRLELPPHQSLVEALGSTAA</sequence>
<evidence type="ECO:0000256" key="8">
    <source>
        <dbReference type="PIRSR" id="PIRSR605493-1"/>
    </source>
</evidence>
<evidence type="ECO:0000256" key="5">
    <source>
        <dbReference type="ARBA" id="ARBA00023239"/>
    </source>
</evidence>
<protein>
    <recommendedName>
        <fullName evidence="9">4-hydroxy-4-methyl-2-oxoglutarate aldolase</fullName>
        <shortName evidence="9">HMG aldolase</shortName>
        <ecNumber evidence="9">4.1.1.112</ecNumber>
        <ecNumber evidence="9">4.1.3.17</ecNumber>
    </recommendedName>
    <alternativeName>
        <fullName evidence="9">Oxaloacetate decarboxylase</fullName>
    </alternativeName>
</protein>
<evidence type="ECO:0000256" key="3">
    <source>
        <dbReference type="ARBA" id="ARBA00011233"/>
    </source>
</evidence>
<comment type="subunit">
    <text evidence="3 9">Homotrimer.</text>
</comment>
<dbReference type="GO" id="GO:0008428">
    <property type="term" value="F:ribonuclease inhibitor activity"/>
    <property type="evidence" value="ECO:0007669"/>
    <property type="project" value="InterPro"/>
</dbReference>
<dbReference type="GO" id="GO:0008948">
    <property type="term" value="F:oxaloacetate decarboxylase activity"/>
    <property type="evidence" value="ECO:0007669"/>
    <property type="project" value="UniProtKB-EC"/>
</dbReference>
<evidence type="ECO:0000256" key="6">
    <source>
        <dbReference type="ARBA" id="ARBA00025046"/>
    </source>
</evidence>
<dbReference type="GO" id="GO:0046872">
    <property type="term" value="F:metal ion binding"/>
    <property type="evidence" value="ECO:0007669"/>
    <property type="project" value="UniProtKB-KW"/>
</dbReference>
<evidence type="ECO:0000313" key="11">
    <source>
        <dbReference type="Proteomes" id="UP000751190"/>
    </source>
</evidence>
<reference evidence="10" key="1">
    <citation type="submission" date="2021-05" db="EMBL/GenBank/DDBJ databases">
        <title>The genome of the haptophyte Pavlova lutheri (Diacronema luteri, Pavlovales) - a model for lipid biosynthesis in eukaryotic algae.</title>
        <authorList>
            <person name="Hulatt C.J."/>
            <person name="Posewitz M.C."/>
        </authorList>
    </citation>
    <scope>NUCLEOTIDE SEQUENCE</scope>
    <source>
        <strain evidence="10">NIVA-4/92</strain>
    </source>
</reference>
<dbReference type="OrthoDB" id="1476984at2759"/>
<dbReference type="NCBIfam" id="NF006875">
    <property type="entry name" value="PRK09372.1"/>
    <property type="match status" value="1"/>
</dbReference>
<keyword evidence="4 8" id="KW-0479">Metal-binding</keyword>
<dbReference type="AlphaFoldDB" id="A0A8J5XJF0"/>
<dbReference type="NCBIfam" id="TIGR01935">
    <property type="entry name" value="NOT-MenG"/>
    <property type="match status" value="1"/>
</dbReference>
<organism evidence="10 11">
    <name type="scientific">Diacronema lutheri</name>
    <name type="common">Unicellular marine alga</name>
    <name type="synonym">Monochrysis lutheri</name>
    <dbReference type="NCBI Taxonomy" id="2081491"/>
    <lineage>
        <taxon>Eukaryota</taxon>
        <taxon>Haptista</taxon>
        <taxon>Haptophyta</taxon>
        <taxon>Pavlovophyceae</taxon>
        <taxon>Pavlovales</taxon>
        <taxon>Pavlovaceae</taxon>
        <taxon>Diacronema</taxon>
    </lineage>
</organism>
<feature type="binding site" evidence="8">
    <location>
        <position position="140"/>
    </location>
    <ligand>
        <name>Mg(2+)</name>
        <dbReference type="ChEBI" id="CHEBI:18420"/>
    </ligand>
</feature>
<comment type="catalytic activity">
    <reaction evidence="1 9">
        <text>4-hydroxy-4-methyl-2-oxoglutarate = 2 pyruvate</text>
        <dbReference type="Rhea" id="RHEA:22748"/>
        <dbReference type="ChEBI" id="CHEBI:15361"/>
        <dbReference type="ChEBI" id="CHEBI:58276"/>
        <dbReference type="EC" id="4.1.3.17"/>
    </reaction>
</comment>
<dbReference type="Gene3D" id="3.50.30.40">
    <property type="entry name" value="Ribonuclease E inhibitor RraA/RraA-like"/>
    <property type="match status" value="1"/>
</dbReference>
<accession>A0A8J5XJF0</accession>
<dbReference type="EMBL" id="JAGTXO010000003">
    <property type="protein sequence ID" value="KAG8468873.1"/>
    <property type="molecule type" value="Genomic_DNA"/>
</dbReference>
<dbReference type="Proteomes" id="UP000751190">
    <property type="component" value="Unassembled WGS sequence"/>
</dbReference>
<name>A0A8J5XJF0_DIALT</name>
<evidence type="ECO:0000313" key="10">
    <source>
        <dbReference type="EMBL" id="KAG8468873.1"/>
    </source>
</evidence>
<dbReference type="GO" id="GO:0051252">
    <property type="term" value="P:regulation of RNA metabolic process"/>
    <property type="evidence" value="ECO:0007669"/>
    <property type="project" value="InterPro"/>
</dbReference>
<comment type="cofactor">
    <cofactor evidence="8">
        <name>Mg(2+)</name>
        <dbReference type="ChEBI" id="CHEBI:18420"/>
    </cofactor>
</comment>
<dbReference type="InterPro" id="IPR005493">
    <property type="entry name" value="RraA/RraA-like"/>
</dbReference>
<keyword evidence="8" id="KW-0460">Magnesium</keyword>
<evidence type="ECO:0000256" key="2">
    <source>
        <dbReference type="ARBA" id="ARBA00008621"/>
    </source>
</evidence>
<dbReference type="PANTHER" id="PTHR33254">
    <property type="entry name" value="4-HYDROXY-4-METHYL-2-OXOGLUTARATE ALDOLASE 3-RELATED"/>
    <property type="match status" value="1"/>
</dbReference>
<dbReference type="InterPro" id="IPR036704">
    <property type="entry name" value="RraA/RraA-like_sf"/>
</dbReference>
<dbReference type="PANTHER" id="PTHR33254:SF4">
    <property type="entry name" value="4-HYDROXY-4-METHYL-2-OXOGLUTARATE ALDOLASE 3-RELATED"/>
    <property type="match status" value="1"/>
</dbReference>
<dbReference type="EC" id="4.1.1.112" evidence="9"/>
<keyword evidence="11" id="KW-1185">Reference proteome</keyword>
<comment type="catalytic activity">
    <reaction evidence="7 9">
        <text>oxaloacetate + H(+) = pyruvate + CO2</text>
        <dbReference type="Rhea" id="RHEA:15641"/>
        <dbReference type="ChEBI" id="CHEBI:15361"/>
        <dbReference type="ChEBI" id="CHEBI:15378"/>
        <dbReference type="ChEBI" id="CHEBI:16452"/>
        <dbReference type="ChEBI" id="CHEBI:16526"/>
        <dbReference type="EC" id="4.1.1.112"/>
    </reaction>
</comment>
<dbReference type="InterPro" id="IPR010203">
    <property type="entry name" value="RraA"/>
</dbReference>
<keyword evidence="5 9" id="KW-0456">Lyase</keyword>
<dbReference type="GO" id="GO:0047443">
    <property type="term" value="F:4-hydroxy-4-methyl-2-oxoglutarate aldolase activity"/>
    <property type="evidence" value="ECO:0007669"/>
    <property type="project" value="UniProtKB-EC"/>
</dbReference>
<dbReference type="CDD" id="cd16841">
    <property type="entry name" value="RraA_family"/>
    <property type="match status" value="1"/>
</dbReference>
<evidence type="ECO:0000256" key="9">
    <source>
        <dbReference type="RuleBase" id="RU004338"/>
    </source>
</evidence>
<comment type="similarity">
    <text evidence="2 9">Belongs to the class II aldolase/RraA-like family.</text>
</comment>
<proteinExistence type="inferred from homology"/>
<evidence type="ECO:0000256" key="1">
    <source>
        <dbReference type="ARBA" id="ARBA00001342"/>
    </source>
</evidence>
<feature type="binding site" evidence="8">
    <location>
        <begin position="117"/>
        <end position="120"/>
    </location>
    <ligand>
        <name>substrate</name>
    </ligand>
</feature>
<comment type="caution">
    <text evidence="10">The sequence shown here is derived from an EMBL/GenBank/DDBJ whole genome shotgun (WGS) entry which is preliminary data.</text>
</comment>
<evidence type="ECO:0000256" key="7">
    <source>
        <dbReference type="ARBA" id="ARBA00047973"/>
    </source>
</evidence>
<gene>
    <name evidence="10" type="ORF">KFE25_007391</name>
</gene>
<comment type="cofactor">
    <cofactor evidence="9">
        <name>a divalent metal cation</name>
        <dbReference type="ChEBI" id="CHEBI:60240"/>
    </cofactor>
</comment>
<feature type="binding site" evidence="8">
    <location>
        <position position="139"/>
    </location>
    <ligand>
        <name>substrate</name>
    </ligand>
</feature>
<dbReference type="Pfam" id="PF03737">
    <property type="entry name" value="RraA-like"/>
    <property type="match status" value="1"/>
</dbReference>
<evidence type="ECO:0000256" key="4">
    <source>
        <dbReference type="ARBA" id="ARBA00022723"/>
    </source>
</evidence>
<dbReference type="OMA" id="RSCDTQF"/>
<dbReference type="EC" id="4.1.3.17" evidence="9"/>
<dbReference type="SUPFAM" id="SSF89562">
    <property type="entry name" value="RraA-like"/>
    <property type="match status" value="1"/>
</dbReference>